<evidence type="ECO:0000313" key="2">
    <source>
        <dbReference type="EMBL" id="ORY68253.1"/>
    </source>
</evidence>
<feature type="signal peptide" evidence="1">
    <location>
        <begin position="1"/>
        <end position="18"/>
    </location>
</feature>
<reference evidence="2 3" key="1">
    <citation type="submission" date="2016-07" db="EMBL/GenBank/DDBJ databases">
        <title>Pervasive Adenine N6-methylation of Active Genes in Fungi.</title>
        <authorList>
            <consortium name="DOE Joint Genome Institute"/>
            <person name="Mondo S.J."/>
            <person name="Dannebaum R.O."/>
            <person name="Kuo R.C."/>
            <person name="Labutti K."/>
            <person name="Haridas S."/>
            <person name="Kuo A."/>
            <person name="Salamov A."/>
            <person name="Ahrendt S.R."/>
            <person name="Lipzen A."/>
            <person name="Sullivan W."/>
            <person name="Andreopoulos W.B."/>
            <person name="Clum A."/>
            <person name="Lindquist E."/>
            <person name="Daum C."/>
            <person name="Ramamoorthy G.K."/>
            <person name="Gryganskyi A."/>
            <person name="Culley D."/>
            <person name="Magnuson J.K."/>
            <person name="James T.Y."/>
            <person name="O'Malley M.A."/>
            <person name="Stajich J.E."/>
            <person name="Spatafora J.W."/>
            <person name="Visel A."/>
            <person name="Grigoriev I.V."/>
        </authorList>
    </citation>
    <scope>NUCLEOTIDE SEQUENCE [LARGE SCALE GENOMIC DNA]</scope>
    <source>
        <strain evidence="2 3">CBS 129021</strain>
    </source>
</reference>
<comment type="caution">
    <text evidence="2">The sequence shown here is derived from an EMBL/GenBank/DDBJ whole genome shotgun (WGS) entry which is preliminary data.</text>
</comment>
<dbReference type="Proteomes" id="UP000193689">
    <property type="component" value="Unassembled WGS sequence"/>
</dbReference>
<accession>A0A1Y2E9K3</accession>
<dbReference type="PANTHER" id="PTHR43301">
    <property type="entry name" value="ARABINAN ENDO-1,5-ALPHA-L-ARABINOSIDASE"/>
    <property type="match status" value="1"/>
</dbReference>
<dbReference type="GeneID" id="63781154"/>
<protein>
    <submittedName>
        <fullName evidence="2">Family 43 glycoside hydrolase</fullName>
    </submittedName>
</protein>
<gene>
    <name evidence="2" type="ORF">BCR38DRAFT_506658</name>
</gene>
<keyword evidence="2" id="KW-0378">Hydrolase</keyword>
<sequence>MLLASLLGTVTLAAFAVASPTADTNSSYVGYLISTFTDAEPKVQQYLSNGSDALSYRFLNKGQPILASTVGTKGVRDIFLATNTARSDYYLLATDLDINAPSFSWDQATRTGSLGIVIWHSTNLVDWAPSVLRTVESPTAGMVWAPSAVYDSSSSQFFVFWSSRHYSPDDTDHTGIATTLDSIRYATTTDFVTFSEPQDYVALNDTPLIDQEFLYLGSPGYYARFLKNETTLQVYQETTTEGLFGRWERVPGYVTEEIPREGPAAFGDVEREGVWHLLLDDYTEYVPYETSGIWEGEWVESESSGFPMGLKHGSVTLLTSGEYEAVAARYPA</sequence>
<keyword evidence="1" id="KW-0732">Signal</keyword>
<name>A0A1Y2E9K3_9PEZI</name>
<dbReference type="RefSeq" id="XP_040718540.1">
    <property type="nucleotide sequence ID" value="XM_040864942.1"/>
</dbReference>
<dbReference type="GO" id="GO:0016787">
    <property type="term" value="F:hydrolase activity"/>
    <property type="evidence" value="ECO:0007669"/>
    <property type="project" value="UniProtKB-KW"/>
</dbReference>
<evidence type="ECO:0000313" key="3">
    <source>
        <dbReference type="Proteomes" id="UP000193689"/>
    </source>
</evidence>
<dbReference type="PANTHER" id="PTHR43301:SF8">
    <property type="entry name" value="ARABINOSIDASE-RELATED"/>
    <property type="match status" value="1"/>
</dbReference>
<evidence type="ECO:0000256" key="1">
    <source>
        <dbReference type="SAM" id="SignalP"/>
    </source>
</evidence>
<dbReference type="SUPFAM" id="SSF75005">
    <property type="entry name" value="Arabinanase/levansucrase/invertase"/>
    <property type="match status" value="1"/>
</dbReference>
<dbReference type="InterPro" id="IPR023296">
    <property type="entry name" value="Glyco_hydro_beta-prop_sf"/>
</dbReference>
<dbReference type="CDD" id="cd08983">
    <property type="entry name" value="GH43_Bt3655-like"/>
    <property type="match status" value="1"/>
</dbReference>
<keyword evidence="3" id="KW-1185">Reference proteome</keyword>
<dbReference type="Gene3D" id="2.115.10.20">
    <property type="entry name" value="Glycosyl hydrolase domain, family 43"/>
    <property type="match status" value="1"/>
</dbReference>
<dbReference type="OrthoDB" id="19657at2759"/>
<feature type="chain" id="PRO_5012621240" evidence="1">
    <location>
        <begin position="19"/>
        <end position="332"/>
    </location>
</feature>
<dbReference type="InParanoid" id="A0A1Y2E9K3"/>
<dbReference type="AlphaFoldDB" id="A0A1Y2E9K3"/>
<proteinExistence type="predicted"/>
<dbReference type="STRING" id="1141098.A0A1Y2E9K3"/>
<dbReference type="InterPro" id="IPR050727">
    <property type="entry name" value="GH43_arabinanases"/>
</dbReference>
<organism evidence="2 3">
    <name type="scientific">Pseudomassariella vexata</name>
    <dbReference type="NCBI Taxonomy" id="1141098"/>
    <lineage>
        <taxon>Eukaryota</taxon>
        <taxon>Fungi</taxon>
        <taxon>Dikarya</taxon>
        <taxon>Ascomycota</taxon>
        <taxon>Pezizomycotina</taxon>
        <taxon>Sordariomycetes</taxon>
        <taxon>Xylariomycetidae</taxon>
        <taxon>Amphisphaeriales</taxon>
        <taxon>Pseudomassariaceae</taxon>
        <taxon>Pseudomassariella</taxon>
    </lineage>
</organism>
<dbReference type="EMBL" id="MCFJ01000003">
    <property type="protein sequence ID" value="ORY68253.1"/>
    <property type="molecule type" value="Genomic_DNA"/>
</dbReference>